<name>A0A0D0AHY7_9AGAM</name>
<sequence>MATCQARGESGTSLGAFCDDCRSWILTCVMESYQSQLAHEIKAKCHGRIGAFPKEVANANDANKFAQNESTMYNTFD</sequence>
<keyword evidence="2" id="KW-1185">Reference proteome</keyword>
<proteinExistence type="predicted"/>
<dbReference type="AlphaFoldDB" id="A0A0D0AHY7"/>
<accession>A0A0D0AHY7</accession>
<gene>
    <name evidence="1" type="ORF">CY34DRAFT_203328</name>
</gene>
<evidence type="ECO:0000313" key="2">
    <source>
        <dbReference type="Proteomes" id="UP000054485"/>
    </source>
</evidence>
<dbReference type="EMBL" id="KN835268">
    <property type="protein sequence ID" value="KIK41436.1"/>
    <property type="molecule type" value="Genomic_DNA"/>
</dbReference>
<dbReference type="HOGENOM" id="CLU_2639727_0_0_1"/>
<dbReference type="Proteomes" id="UP000054485">
    <property type="component" value="Unassembled WGS sequence"/>
</dbReference>
<protein>
    <submittedName>
        <fullName evidence="1">Uncharacterized protein</fullName>
    </submittedName>
</protein>
<evidence type="ECO:0000313" key="1">
    <source>
        <dbReference type="EMBL" id="KIK41436.1"/>
    </source>
</evidence>
<reference evidence="1 2" key="1">
    <citation type="submission" date="2014-04" db="EMBL/GenBank/DDBJ databases">
        <authorList>
            <consortium name="DOE Joint Genome Institute"/>
            <person name="Kuo A."/>
            <person name="Ruytinx J."/>
            <person name="Rineau F."/>
            <person name="Colpaert J."/>
            <person name="Kohler A."/>
            <person name="Nagy L.G."/>
            <person name="Floudas D."/>
            <person name="Copeland A."/>
            <person name="Barry K.W."/>
            <person name="Cichocki N."/>
            <person name="Veneault-Fourrey C."/>
            <person name="LaButti K."/>
            <person name="Lindquist E.A."/>
            <person name="Lipzen A."/>
            <person name="Lundell T."/>
            <person name="Morin E."/>
            <person name="Murat C."/>
            <person name="Sun H."/>
            <person name="Tunlid A."/>
            <person name="Henrissat B."/>
            <person name="Grigoriev I.V."/>
            <person name="Hibbett D.S."/>
            <person name="Martin F."/>
            <person name="Nordberg H.P."/>
            <person name="Cantor M.N."/>
            <person name="Hua S.X."/>
        </authorList>
    </citation>
    <scope>NUCLEOTIDE SEQUENCE [LARGE SCALE GENOMIC DNA]</scope>
    <source>
        <strain evidence="1 2">UH-Slu-Lm8-n1</strain>
    </source>
</reference>
<organism evidence="1 2">
    <name type="scientific">Suillus luteus UH-Slu-Lm8-n1</name>
    <dbReference type="NCBI Taxonomy" id="930992"/>
    <lineage>
        <taxon>Eukaryota</taxon>
        <taxon>Fungi</taxon>
        <taxon>Dikarya</taxon>
        <taxon>Basidiomycota</taxon>
        <taxon>Agaricomycotina</taxon>
        <taxon>Agaricomycetes</taxon>
        <taxon>Agaricomycetidae</taxon>
        <taxon>Boletales</taxon>
        <taxon>Suillineae</taxon>
        <taxon>Suillaceae</taxon>
        <taxon>Suillus</taxon>
    </lineage>
</organism>
<reference evidence="2" key="2">
    <citation type="submission" date="2015-01" db="EMBL/GenBank/DDBJ databases">
        <title>Evolutionary Origins and Diversification of the Mycorrhizal Mutualists.</title>
        <authorList>
            <consortium name="DOE Joint Genome Institute"/>
            <consortium name="Mycorrhizal Genomics Consortium"/>
            <person name="Kohler A."/>
            <person name="Kuo A."/>
            <person name="Nagy L.G."/>
            <person name="Floudas D."/>
            <person name="Copeland A."/>
            <person name="Barry K.W."/>
            <person name="Cichocki N."/>
            <person name="Veneault-Fourrey C."/>
            <person name="LaButti K."/>
            <person name="Lindquist E.A."/>
            <person name="Lipzen A."/>
            <person name="Lundell T."/>
            <person name="Morin E."/>
            <person name="Murat C."/>
            <person name="Riley R."/>
            <person name="Ohm R."/>
            <person name="Sun H."/>
            <person name="Tunlid A."/>
            <person name="Henrissat B."/>
            <person name="Grigoriev I.V."/>
            <person name="Hibbett D.S."/>
            <person name="Martin F."/>
        </authorList>
    </citation>
    <scope>NUCLEOTIDE SEQUENCE [LARGE SCALE GENOMIC DNA]</scope>
    <source>
        <strain evidence="2">UH-Slu-Lm8-n1</strain>
    </source>
</reference>
<dbReference type="InParanoid" id="A0A0D0AHY7"/>